<feature type="compositionally biased region" description="Polar residues" evidence="2">
    <location>
        <begin position="147"/>
        <end position="165"/>
    </location>
</feature>
<feature type="region of interest" description="Disordered" evidence="2">
    <location>
        <begin position="1"/>
        <end position="199"/>
    </location>
</feature>
<feature type="compositionally biased region" description="Basic and acidic residues" evidence="2">
    <location>
        <begin position="126"/>
        <end position="146"/>
    </location>
</feature>
<evidence type="ECO:0000256" key="1">
    <source>
        <dbReference type="SAM" id="Coils"/>
    </source>
</evidence>
<feature type="compositionally biased region" description="Basic residues" evidence="2">
    <location>
        <begin position="1"/>
        <end position="12"/>
    </location>
</feature>
<sequence length="504" mass="57706">MSKEKIRRKRKSAEKVEHSAEKKKGKKDKSKSGESVQKSTSAEKANPPAEAPGTSTEGEKRRAHGFLGMLTSLRIKKKKSAEKIESDEKIPEKADSAGTDSKSQEKGARRFKHMLSSIWDRKKTKAEKEENVGSAEEKADSAEKAVQKTSTTSNTAEKTGQTSEPSKTDTDEKEKPRSGSAYWEKRAQKKLEKDEQRDVAERAVEIDELKTMRLPEKSLMNKPKATPEKSLEVDKTLRSKSLLRTVSSTTPDMKDYGVLGYGATGKGIVQPMGSKRVQNVKRFFFRIKETIGMTEKTEVSKAFKDSLAHLDKYKICLDTLAEAVCGTIQENPSYRKEDHKMEMAPPANEEEHEMVAKYLESKTDFNDYTNQKKLIDLYMKLGNEKREYIRRGRRSLHNIRTFIQYHYWVIAMRRNELEKLRREMDFAKSELKGAKEPQLIAYKNKLYQEAVTAFQIKLRELTTLLDQVPQHKESHVADLLEWCTCTKKFHEEMAHLAEACEKPP</sequence>
<feature type="compositionally biased region" description="Basic and acidic residues" evidence="2">
    <location>
        <begin position="13"/>
        <end position="22"/>
    </location>
</feature>
<reference evidence="4" key="1">
    <citation type="submission" date="2023-07" db="EMBL/GenBank/DDBJ databases">
        <authorList>
            <consortium name="CYATHOMIX"/>
        </authorList>
    </citation>
    <scope>NUCLEOTIDE SEQUENCE</scope>
    <source>
        <strain evidence="4">N/A</strain>
    </source>
</reference>
<feature type="domain" description="BAR" evidence="3">
    <location>
        <begin position="280"/>
        <end position="501"/>
    </location>
</feature>
<proteinExistence type="predicted"/>
<gene>
    <name evidence="4" type="ORF">CYNAS_LOCUS4813</name>
</gene>
<dbReference type="EMBL" id="CATQJL010000112">
    <property type="protein sequence ID" value="CAJ0592830.1"/>
    <property type="molecule type" value="Genomic_DNA"/>
</dbReference>
<protein>
    <recommendedName>
        <fullName evidence="3">BAR domain-containing protein</fullName>
    </recommendedName>
</protein>
<dbReference type="Gene3D" id="1.20.1270.60">
    <property type="entry name" value="Arfaptin homology (AH) domain/BAR domain"/>
    <property type="match status" value="1"/>
</dbReference>
<feature type="coiled-coil region" evidence="1">
    <location>
        <begin position="410"/>
        <end position="437"/>
    </location>
</feature>
<comment type="caution">
    <text evidence="4">The sequence shown here is derived from an EMBL/GenBank/DDBJ whole genome shotgun (WGS) entry which is preliminary data.</text>
</comment>
<dbReference type="AlphaFoldDB" id="A0AA36DUB1"/>
<keyword evidence="5" id="KW-1185">Reference proteome</keyword>
<evidence type="ECO:0000313" key="4">
    <source>
        <dbReference type="EMBL" id="CAJ0592830.1"/>
    </source>
</evidence>
<dbReference type="InterPro" id="IPR004148">
    <property type="entry name" value="BAR_dom"/>
</dbReference>
<evidence type="ECO:0000256" key="2">
    <source>
        <dbReference type="SAM" id="MobiDB-lite"/>
    </source>
</evidence>
<feature type="compositionally biased region" description="Basic and acidic residues" evidence="2">
    <location>
        <begin position="166"/>
        <end position="199"/>
    </location>
</feature>
<evidence type="ECO:0000313" key="5">
    <source>
        <dbReference type="Proteomes" id="UP001176961"/>
    </source>
</evidence>
<evidence type="ECO:0000259" key="3">
    <source>
        <dbReference type="Pfam" id="PF03114"/>
    </source>
</evidence>
<keyword evidence="1" id="KW-0175">Coiled coil</keyword>
<feature type="compositionally biased region" description="Basic and acidic residues" evidence="2">
    <location>
        <begin position="81"/>
        <end position="95"/>
    </location>
</feature>
<dbReference type="Proteomes" id="UP001176961">
    <property type="component" value="Unassembled WGS sequence"/>
</dbReference>
<dbReference type="Pfam" id="PF03114">
    <property type="entry name" value="BAR"/>
    <property type="match status" value="1"/>
</dbReference>
<dbReference type="GO" id="GO:0005737">
    <property type="term" value="C:cytoplasm"/>
    <property type="evidence" value="ECO:0007669"/>
    <property type="project" value="InterPro"/>
</dbReference>
<organism evidence="4 5">
    <name type="scientific">Cylicocyclus nassatus</name>
    <name type="common">Nematode worm</name>
    <dbReference type="NCBI Taxonomy" id="53992"/>
    <lineage>
        <taxon>Eukaryota</taxon>
        <taxon>Metazoa</taxon>
        <taxon>Ecdysozoa</taxon>
        <taxon>Nematoda</taxon>
        <taxon>Chromadorea</taxon>
        <taxon>Rhabditida</taxon>
        <taxon>Rhabditina</taxon>
        <taxon>Rhabditomorpha</taxon>
        <taxon>Strongyloidea</taxon>
        <taxon>Strongylidae</taxon>
        <taxon>Cylicocyclus</taxon>
    </lineage>
</organism>
<dbReference type="InterPro" id="IPR027267">
    <property type="entry name" value="AH/BAR_dom_sf"/>
</dbReference>
<name>A0AA36DUB1_CYLNA</name>
<dbReference type="SUPFAM" id="SSF103657">
    <property type="entry name" value="BAR/IMD domain-like"/>
    <property type="match status" value="1"/>
</dbReference>
<accession>A0AA36DUB1</accession>